<proteinExistence type="predicted"/>
<protein>
    <submittedName>
        <fullName evidence="1">Uncharacterized protein</fullName>
    </submittedName>
</protein>
<organism evidence="1 2">
    <name type="scientific">Candidatus Thiomargarita nelsonii</name>
    <dbReference type="NCBI Taxonomy" id="1003181"/>
    <lineage>
        <taxon>Bacteria</taxon>
        <taxon>Pseudomonadati</taxon>
        <taxon>Pseudomonadota</taxon>
        <taxon>Gammaproteobacteria</taxon>
        <taxon>Thiotrichales</taxon>
        <taxon>Thiotrichaceae</taxon>
        <taxon>Thiomargarita</taxon>
    </lineage>
</organism>
<dbReference type="Proteomes" id="UP000030428">
    <property type="component" value="Unassembled WGS sequence"/>
</dbReference>
<accession>A0A0A6P3I2</accession>
<dbReference type="EMBL" id="JSZA02000219">
    <property type="protein sequence ID" value="KHD05333.1"/>
    <property type="molecule type" value="Genomic_DNA"/>
</dbReference>
<dbReference type="AlphaFoldDB" id="A0A0A6P3I2"/>
<gene>
    <name evidence="1" type="ORF">PN36_30205</name>
</gene>
<evidence type="ECO:0000313" key="2">
    <source>
        <dbReference type="Proteomes" id="UP000030428"/>
    </source>
</evidence>
<comment type="caution">
    <text evidence="1">The sequence shown here is derived from an EMBL/GenBank/DDBJ whole genome shotgun (WGS) entry which is preliminary data.</text>
</comment>
<keyword evidence="2" id="KW-1185">Reference proteome</keyword>
<name>A0A0A6P3I2_9GAMM</name>
<reference evidence="1 2" key="1">
    <citation type="journal article" date="2016" name="Front. Microbiol.">
        <title>Single-Cell (Meta-)Genomics of a Dimorphic Candidatus Thiomargarita nelsonii Reveals Genomic Plasticity.</title>
        <authorList>
            <person name="Flood B.E."/>
            <person name="Fliss P."/>
            <person name="Jones D.S."/>
            <person name="Dick G.J."/>
            <person name="Jain S."/>
            <person name="Kaster A.K."/>
            <person name="Winkel M."/>
            <person name="Mussmann M."/>
            <person name="Bailey J."/>
        </authorList>
    </citation>
    <scope>NUCLEOTIDE SEQUENCE [LARGE SCALE GENOMIC DNA]</scope>
    <source>
        <strain evidence="1">Hydrate Ridge</strain>
    </source>
</reference>
<sequence>MKMSKYSQSAGSLPSHESFWQSKTFEEIALMQGVQPIKNFDALLGGWPEDEVNDNFEETVIRWRHENTLQHDE</sequence>
<evidence type="ECO:0000313" key="1">
    <source>
        <dbReference type="EMBL" id="KHD05333.1"/>
    </source>
</evidence>